<dbReference type="InterPro" id="IPR052892">
    <property type="entry name" value="NA-targeting_endonuclease"/>
</dbReference>
<proteinExistence type="predicted"/>
<evidence type="ECO:0000259" key="1">
    <source>
        <dbReference type="SMART" id="SM00507"/>
    </source>
</evidence>
<dbReference type="InterPro" id="IPR003615">
    <property type="entry name" value="HNH_nuc"/>
</dbReference>
<dbReference type="InterPro" id="IPR002711">
    <property type="entry name" value="HNH"/>
</dbReference>
<dbReference type="Proteomes" id="UP001185922">
    <property type="component" value="Unassembled WGS sequence"/>
</dbReference>
<dbReference type="Gene3D" id="1.10.30.50">
    <property type="match status" value="1"/>
</dbReference>
<dbReference type="EC" id="3.1.-.-" evidence="2"/>
<accession>A0AAE4RC75</accession>
<evidence type="ECO:0000313" key="2">
    <source>
        <dbReference type="EMBL" id="MDV6314606.1"/>
    </source>
</evidence>
<dbReference type="GO" id="GO:0004519">
    <property type="term" value="F:endonuclease activity"/>
    <property type="evidence" value="ECO:0007669"/>
    <property type="project" value="UniProtKB-KW"/>
</dbReference>
<feature type="domain" description="HNH nuclease" evidence="1">
    <location>
        <begin position="248"/>
        <end position="304"/>
    </location>
</feature>
<protein>
    <submittedName>
        <fullName evidence="2">HNH endonuclease signature motif containing protein</fullName>
        <ecNumber evidence="2">3.1.-.-</ecNumber>
    </submittedName>
</protein>
<name>A0AAE4RC75_9ACTN</name>
<keyword evidence="2" id="KW-0255">Endonuclease</keyword>
<dbReference type="RefSeq" id="WP_317510414.1">
    <property type="nucleotide sequence ID" value="NZ_JAWLKH010000039.1"/>
</dbReference>
<dbReference type="PANTHER" id="PTHR33877">
    <property type="entry name" value="SLL1193 PROTEIN"/>
    <property type="match status" value="1"/>
</dbReference>
<keyword evidence="2" id="KW-0540">Nuclease</keyword>
<dbReference type="GO" id="GO:0008270">
    <property type="term" value="F:zinc ion binding"/>
    <property type="evidence" value="ECO:0007669"/>
    <property type="project" value="InterPro"/>
</dbReference>
<comment type="caution">
    <text evidence="2">The sequence shown here is derived from an EMBL/GenBank/DDBJ whole genome shotgun (WGS) entry which is preliminary data.</text>
</comment>
<dbReference type="CDD" id="cd00085">
    <property type="entry name" value="HNHc"/>
    <property type="match status" value="1"/>
</dbReference>
<dbReference type="EMBL" id="JAWLKH010000039">
    <property type="protein sequence ID" value="MDV6314606.1"/>
    <property type="molecule type" value="Genomic_DNA"/>
</dbReference>
<reference evidence="2" key="1">
    <citation type="submission" date="2023-10" db="EMBL/GenBank/DDBJ databases">
        <title>Development of a sustainable strategy for remediation of hydrocarbon-contaminated territories based on the waste exchange concept.</title>
        <authorList>
            <person name="Krivoruchko A."/>
        </authorList>
    </citation>
    <scope>NUCLEOTIDE SEQUENCE</scope>
    <source>
        <strain evidence="2">IEGM 1279</strain>
    </source>
</reference>
<dbReference type="Pfam" id="PF01844">
    <property type="entry name" value="HNH"/>
    <property type="match status" value="1"/>
</dbReference>
<dbReference type="GO" id="GO:0003676">
    <property type="term" value="F:nucleic acid binding"/>
    <property type="evidence" value="ECO:0007669"/>
    <property type="project" value="InterPro"/>
</dbReference>
<sequence>MELIALIAIIVLVVIGPRVVRHVRKERYFASDTFLAHKGRVAAFVADHNALAQYIHEIRSTGLFQLGASSTGTHSHLATYENTSSYNYRRDRNVANFQASNVHNCSLQVVRNASADPLKYLMKYFHVRPDEPTLAEVQRLGEDVARLENAVNNLHQREASITRWIDPPKFILKHYMAEFMQHVGVQLSPITVPYPEYLFEYVSAGGNSSQRARITLNTPTIDALIGTLAQKIRYRKSAAGQRALMTGKLREFIKTRDNYACRYCSISVAVEPHLLLEVDHIVPVSKGGLSTPENLQTLCWKCNRSKSNKIGAR</sequence>
<evidence type="ECO:0000313" key="3">
    <source>
        <dbReference type="Proteomes" id="UP001185922"/>
    </source>
</evidence>
<dbReference type="SMART" id="SM00507">
    <property type="entry name" value="HNHc"/>
    <property type="match status" value="1"/>
</dbReference>
<dbReference type="AlphaFoldDB" id="A0AAE4RC75"/>
<gene>
    <name evidence="2" type="ORF">R3Q15_22500</name>
</gene>
<organism evidence="2 3">
    <name type="scientific">Gordonia amicalis</name>
    <dbReference type="NCBI Taxonomy" id="89053"/>
    <lineage>
        <taxon>Bacteria</taxon>
        <taxon>Bacillati</taxon>
        <taxon>Actinomycetota</taxon>
        <taxon>Actinomycetes</taxon>
        <taxon>Mycobacteriales</taxon>
        <taxon>Gordoniaceae</taxon>
        <taxon>Gordonia</taxon>
    </lineage>
</organism>
<dbReference type="PANTHER" id="PTHR33877:SF1">
    <property type="entry name" value="TYPE IV METHYL-DIRECTED RESTRICTION ENZYME ECOKMCRA"/>
    <property type="match status" value="1"/>
</dbReference>
<keyword evidence="2" id="KW-0378">Hydrolase</keyword>
<dbReference type="GO" id="GO:0016787">
    <property type="term" value="F:hydrolase activity"/>
    <property type="evidence" value="ECO:0007669"/>
    <property type="project" value="UniProtKB-KW"/>
</dbReference>